<dbReference type="EMBL" id="MU825465">
    <property type="protein sequence ID" value="KAJ7388492.1"/>
    <property type="molecule type" value="Genomic_DNA"/>
</dbReference>
<dbReference type="Pfam" id="PF01391">
    <property type="entry name" value="Collagen"/>
    <property type="match status" value="1"/>
</dbReference>
<evidence type="ECO:0000256" key="2">
    <source>
        <dbReference type="SAM" id="Phobius"/>
    </source>
</evidence>
<evidence type="ECO:0000313" key="4">
    <source>
        <dbReference type="Proteomes" id="UP001163046"/>
    </source>
</evidence>
<keyword evidence="4" id="KW-1185">Reference proteome</keyword>
<feature type="transmembrane region" description="Helical" evidence="2">
    <location>
        <begin position="12"/>
        <end position="31"/>
    </location>
</feature>
<keyword evidence="2" id="KW-0812">Transmembrane</keyword>
<name>A0A9W9ZV82_9CNID</name>
<evidence type="ECO:0000256" key="1">
    <source>
        <dbReference type="SAM" id="MobiDB-lite"/>
    </source>
</evidence>
<dbReference type="Proteomes" id="UP001163046">
    <property type="component" value="Unassembled WGS sequence"/>
</dbReference>
<dbReference type="AlphaFoldDB" id="A0A9W9ZV82"/>
<keyword evidence="2" id="KW-1133">Transmembrane helix</keyword>
<reference evidence="3" key="1">
    <citation type="submission" date="2023-01" db="EMBL/GenBank/DDBJ databases">
        <title>Genome assembly of the deep-sea coral Lophelia pertusa.</title>
        <authorList>
            <person name="Herrera S."/>
            <person name="Cordes E."/>
        </authorList>
    </citation>
    <scope>NUCLEOTIDE SEQUENCE</scope>
    <source>
        <strain evidence="3">USNM1676648</strain>
        <tissue evidence="3">Polyp</tissue>
    </source>
</reference>
<evidence type="ECO:0000313" key="3">
    <source>
        <dbReference type="EMBL" id="KAJ7388492.1"/>
    </source>
</evidence>
<comment type="caution">
    <text evidence="3">The sequence shown here is derived from an EMBL/GenBank/DDBJ whole genome shotgun (WGS) entry which is preliminary data.</text>
</comment>
<protein>
    <submittedName>
        <fullName evidence="3">Uncharacterized protein</fullName>
    </submittedName>
</protein>
<accession>A0A9W9ZV82</accession>
<dbReference type="InterPro" id="IPR008160">
    <property type="entry name" value="Collagen"/>
</dbReference>
<proteinExistence type="predicted"/>
<gene>
    <name evidence="3" type="ORF">OS493_037304</name>
</gene>
<sequence length="198" mass="21420">MPSQKGDSHIYIQTILCLLSALIFGALFVRLELKLSYYEERLNDVAKENENCCARGYRRVISLCRFNSKKSTRVRSSRSLSNGKTITPQIQEEIANSITYAIKAFCVSGSNSKMCVKGDTGEVGAQGSMGEEGPRGPKGDPGLPGQLGPPGAQGIKGEKGDQCTGCGSAMSGDEPQRDRVKNRATRLVPLGFTWSLLR</sequence>
<keyword evidence="2" id="KW-0472">Membrane</keyword>
<feature type="region of interest" description="Disordered" evidence="1">
    <location>
        <begin position="123"/>
        <end position="180"/>
    </location>
</feature>
<feature type="compositionally biased region" description="Low complexity" evidence="1">
    <location>
        <begin position="140"/>
        <end position="153"/>
    </location>
</feature>
<organism evidence="3 4">
    <name type="scientific">Desmophyllum pertusum</name>
    <dbReference type="NCBI Taxonomy" id="174260"/>
    <lineage>
        <taxon>Eukaryota</taxon>
        <taxon>Metazoa</taxon>
        <taxon>Cnidaria</taxon>
        <taxon>Anthozoa</taxon>
        <taxon>Hexacorallia</taxon>
        <taxon>Scleractinia</taxon>
        <taxon>Caryophylliina</taxon>
        <taxon>Caryophylliidae</taxon>
        <taxon>Desmophyllum</taxon>
    </lineage>
</organism>